<evidence type="ECO:0000313" key="4">
    <source>
        <dbReference type="WBParaSite" id="ASIM_0001399201-mRNA-1"/>
    </source>
</evidence>
<dbReference type="InterPro" id="IPR015943">
    <property type="entry name" value="WD40/YVTN_repeat-like_dom_sf"/>
</dbReference>
<evidence type="ECO:0000313" key="3">
    <source>
        <dbReference type="Proteomes" id="UP000267096"/>
    </source>
</evidence>
<protein>
    <submittedName>
        <fullName evidence="4">WD_REPEATS_REGION domain-containing protein</fullName>
    </submittedName>
</protein>
<evidence type="ECO:0000313" key="2">
    <source>
        <dbReference type="EMBL" id="VDK49666.1"/>
    </source>
</evidence>
<name>A0A0M3JZP5_ANISI</name>
<dbReference type="WBParaSite" id="ASIM_0001399201-mRNA-1">
    <property type="protein sequence ID" value="ASIM_0001399201-mRNA-1"/>
    <property type="gene ID" value="ASIM_0001399201"/>
</dbReference>
<dbReference type="SUPFAM" id="SSF117289">
    <property type="entry name" value="Nucleoporin domain"/>
    <property type="match status" value="1"/>
</dbReference>
<dbReference type="AlphaFoldDB" id="A0A0M3JZP5"/>
<gene>
    <name evidence="2" type="ORF">ASIM_LOCUS13420</name>
</gene>
<dbReference type="EMBL" id="UYRR01031388">
    <property type="protein sequence ID" value="VDK49666.1"/>
    <property type="molecule type" value="Genomic_DNA"/>
</dbReference>
<reference evidence="2 3" key="2">
    <citation type="submission" date="2018-11" db="EMBL/GenBank/DDBJ databases">
        <authorList>
            <consortium name="Pathogen Informatics"/>
        </authorList>
    </citation>
    <scope>NUCLEOTIDE SEQUENCE [LARGE SCALE GENOMIC DNA]</scope>
</reference>
<dbReference type="OrthoDB" id="10261640at2759"/>
<organism evidence="4">
    <name type="scientific">Anisakis simplex</name>
    <name type="common">Herring worm</name>
    <dbReference type="NCBI Taxonomy" id="6269"/>
    <lineage>
        <taxon>Eukaryota</taxon>
        <taxon>Metazoa</taxon>
        <taxon>Ecdysozoa</taxon>
        <taxon>Nematoda</taxon>
        <taxon>Chromadorea</taxon>
        <taxon>Rhabditida</taxon>
        <taxon>Spirurina</taxon>
        <taxon>Ascaridomorpha</taxon>
        <taxon>Ascaridoidea</taxon>
        <taxon>Anisakidae</taxon>
        <taxon>Anisakis</taxon>
        <taxon>Anisakis simplex complex</taxon>
    </lineage>
</organism>
<keyword evidence="3" id="KW-1185">Reference proteome</keyword>
<sequence length="189" mass="21177">MEDGEAIDEDRGRLPFNAEDVIRVIPLDDVLEGRENLDDIIADANNLDGGLETDGADEGTSTAYDEDSVDEVNEDEAKITIQAHQKDVFCVDCFEDHWMASGGEDDCAVLFDLHKNFGESLRKRCEMDEPSELEWLEWHRSVDILFAGAHDGVIWMWLIGTDGVSQTKDCCYYSSVLQEGMPLAMLADH</sequence>
<proteinExistence type="predicted"/>
<dbReference type="InterPro" id="IPR001680">
    <property type="entry name" value="WD40_rpt"/>
</dbReference>
<dbReference type="SMART" id="SM00320">
    <property type="entry name" value="WD40"/>
    <property type="match status" value="2"/>
</dbReference>
<evidence type="ECO:0000256" key="1">
    <source>
        <dbReference type="SAM" id="MobiDB-lite"/>
    </source>
</evidence>
<reference evidence="4" key="1">
    <citation type="submission" date="2017-02" db="UniProtKB">
        <authorList>
            <consortium name="WormBaseParasite"/>
        </authorList>
    </citation>
    <scope>IDENTIFICATION</scope>
</reference>
<dbReference type="Gene3D" id="2.130.10.10">
    <property type="entry name" value="YVTN repeat-like/Quinoprotein amine dehydrogenase"/>
    <property type="match status" value="1"/>
</dbReference>
<dbReference type="Proteomes" id="UP000267096">
    <property type="component" value="Unassembled WGS sequence"/>
</dbReference>
<feature type="region of interest" description="Disordered" evidence="1">
    <location>
        <begin position="45"/>
        <end position="70"/>
    </location>
</feature>
<accession>A0A0M3JZP5</accession>